<keyword evidence="2 5" id="KW-0547">Nucleotide-binding</keyword>
<dbReference type="RefSeq" id="WP_096365920.1">
    <property type="nucleotide sequence ID" value="NZ_AP018052.1"/>
</dbReference>
<evidence type="ECO:0000256" key="2">
    <source>
        <dbReference type="ARBA" id="ARBA00022806"/>
    </source>
</evidence>
<dbReference type="AlphaFoldDB" id="A0A1Z4VRC4"/>
<name>A0A1Z4VRC4_9GAMM</name>
<dbReference type="EMBL" id="AP018052">
    <property type="protein sequence ID" value="BAZ93754.1"/>
    <property type="molecule type" value="Genomic_DNA"/>
</dbReference>
<dbReference type="CDD" id="cd18793">
    <property type="entry name" value="SF2_C_SNF"/>
    <property type="match status" value="1"/>
</dbReference>
<sequence>MAELAWHVKDDGVEFQLQAEGKRVPLDQWGMHSIDLSSGQGTPGPLLARMEDGIAQPQGQDRLFLRHDAVADLDDDEAAQLGLPEPAPYRLQIRGQGLLASPGFELKSVFVTYDSRPVMGLKRHGAVLIAAGKTYLLHEPLYSIVKGIEHFRASPPKDMDERFARWAELRLLLPEDAVVGDQLKNMNIVRPDALTLNMVEDDQFDPVLLTRTSQSEVDLDDTPEYSAILPESHHDTFANRFRELDTVRHHYALGGGWYVLVPEHVQKALTAVKKAQDRPAPQRRAFLANPFAAIREELGDDAETDLEDLFEETPEFLSERVQAIGEWVPKANVYMLPKGNQWLPPEEVEIAIPVDNALLSLKAGELPDALEKVEEALANGQREVTLDGQTIAVSEEVADTLSRLVVKPAGDENVTTEPHDKKTVLAPVLIDNIDELGYQAPSQRREGEAGGLPVGLKTTTLFPHQVQGLRWLQQHWIAGSPGALLADDMGLGKTLQTLAFLAWHKEMAGHSRNRSKPYLIVAPTGLLKNWADEAESHLMPGALGSLVKAFGQDLKELTDLGSAQRKQRLQDAEWILTTYETLRDKISLFLPVEWGVLVFDEAQKIKNPAARLTEAAKSLKSDFTLLLTGTPVENRLADLWCIVDAAAPGFLCSMKEFHDAYEVPSSNASDVPAELRTMLQEEGEPPLMLRRLKEHHLDGLPDKQSNVIRHPMPTPQIEAYDAALAKAMQAKGKRGAMLEVLHGLRMSSLLPQRIGNEGVTDEVVETSARLMALVEILDEISNKAEKVLVFLESLKLQEYLIPYLQQRYRLHRPPVRISGQVGGAERKSRVDEFQNGPEGQFDVMILSPKAGGVGLTLTAANHVIHLSRWWNPAVEDQCTDRVYRIGQKRPVTVYYPLAEHPRYGDGSFDVKLHELLESKRSLSQTALSPPALAESEFENFYDSVLAN</sequence>
<gene>
    <name evidence="5" type="ORF">FOKN1_1356</name>
</gene>
<proteinExistence type="predicted"/>
<reference evidence="5 6" key="1">
    <citation type="submission" date="2017-05" db="EMBL/GenBank/DDBJ databases">
        <title>Thiocyanate degradation by Thiohalobacter thiocyanaticus FOKN1.</title>
        <authorList>
            <person name="Oshiki M."/>
            <person name="Fukushima T."/>
            <person name="Kawano S."/>
            <person name="Nakagawa J."/>
        </authorList>
    </citation>
    <scope>NUCLEOTIDE SEQUENCE [LARGE SCALE GENOMIC DNA]</scope>
    <source>
        <strain evidence="5 6">FOKN1</strain>
    </source>
</reference>
<dbReference type="InterPro" id="IPR000330">
    <property type="entry name" value="SNF2_N"/>
</dbReference>
<dbReference type="GO" id="GO:0016787">
    <property type="term" value="F:hydrolase activity"/>
    <property type="evidence" value="ECO:0007669"/>
    <property type="project" value="UniProtKB-KW"/>
</dbReference>
<evidence type="ECO:0000259" key="4">
    <source>
        <dbReference type="PROSITE" id="PS51194"/>
    </source>
</evidence>
<keyword evidence="2 5" id="KW-0347">Helicase</keyword>
<keyword evidence="1" id="KW-0378">Hydrolase</keyword>
<dbReference type="SMART" id="SM00487">
    <property type="entry name" value="DEXDc"/>
    <property type="match status" value="1"/>
</dbReference>
<dbReference type="InterPro" id="IPR014001">
    <property type="entry name" value="Helicase_ATP-bd"/>
</dbReference>
<dbReference type="Gene3D" id="3.40.50.300">
    <property type="entry name" value="P-loop containing nucleotide triphosphate hydrolases"/>
    <property type="match status" value="1"/>
</dbReference>
<feature type="domain" description="Helicase ATP-binding" evidence="3">
    <location>
        <begin position="474"/>
        <end position="649"/>
    </location>
</feature>
<dbReference type="KEGG" id="ttc:FOKN1_1356"/>
<dbReference type="GO" id="GO:0004386">
    <property type="term" value="F:helicase activity"/>
    <property type="evidence" value="ECO:0007669"/>
    <property type="project" value="UniProtKB-KW"/>
</dbReference>
<dbReference type="SUPFAM" id="SSF52540">
    <property type="entry name" value="P-loop containing nucleoside triphosphate hydrolases"/>
    <property type="match status" value="2"/>
</dbReference>
<dbReference type="PROSITE" id="PS51194">
    <property type="entry name" value="HELICASE_CTER"/>
    <property type="match status" value="1"/>
</dbReference>
<dbReference type="OrthoDB" id="9772064at2"/>
<dbReference type="Pfam" id="PF00271">
    <property type="entry name" value="Helicase_C"/>
    <property type="match status" value="1"/>
</dbReference>
<dbReference type="SMART" id="SM00490">
    <property type="entry name" value="HELICc"/>
    <property type="match status" value="1"/>
</dbReference>
<evidence type="ECO:0000313" key="6">
    <source>
        <dbReference type="Proteomes" id="UP000218765"/>
    </source>
</evidence>
<dbReference type="Pfam" id="PF00176">
    <property type="entry name" value="SNF2-rel_dom"/>
    <property type="match status" value="1"/>
</dbReference>
<keyword evidence="2 5" id="KW-0067">ATP-binding</keyword>
<evidence type="ECO:0000313" key="5">
    <source>
        <dbReference type="EMBL" id="BAZ93754.1"/>
    </source>
</evidence>
<dbReference type="PROSITE" id="PS51192">
    <property type="entry name" value="HELICASE_ATP_BIND_1"/>
    <property type="match status" value="1"/>
</dbReference>
<accession>A0A1Z4VRC4</accession>
<keyword evidence="6" id="KW-1185">Reference proteome</keyword>
<evidence type="ECO:0000256" key="1">
    <source>
        <dbReference type="ARBA" id="ARBA00022801"/>
    </source>
</evidence>
<dbReference type="PANTHER" id="PTHR10799">
    <property type="entry name" value="SNF2/RAD54 HELICASE FAMILY"/>
    <property type="match status" value="1"/>
</dbReference>
<dbReference type="GO" id="GO:0005524">
    <property type="term" value="F:ATP binding"/>
    <property type="evidence" value="ECO:0007669"/>
    <property type="project" value="InterPro"/>
</dbReference>
<dbReference type="InterPro" id="IPR049730">
    <property type="entry name" value="SNF2/RAD54-like_C"/>
</dbReference>
<dbReference type="InterPro" id="IPR038718">
    <property type="entry name" value="SNF2-like_sf"/>
</dbReference>
<protein>
    <submittedName>
        <fullName evidence="5">DNA/RNA helicases</fullName>
    </submittedName>
</protein>
<dbReference type="Proteomes" id="UP000218765">
    <property type="component" value="Chromosome"/>
</dbReference>
<feature type="domain" description="Helicase C-terminal" evidence="4">
    <location>
        <begin position="772"/>
        <end position="933"/>
    </location>
</feature>
<dbReference type="Gene3D" id="3.40.50.10810">
    <property type="entry name" value="Tandem AAA-ATPase domain"/>
    <property type="match status" value="1"/>
</dbReference>
<organism evidence="5 6">
    <name type="scientific">Thiohalobacter thiocyanaticus</name>
    <dbReference type="NCBI Taxonomy" id="585455"/>
    <lineage>
        <taxon>Bacteria</taxon>
        <taxon>Pseudomonadati</taxon>
        <taxon>Pseudomonadota</taxon>
        <taxon>Gammaproteobacteria</taxon>
        <taxon>Thiohalobacterales</taxon>
        <taxon>Thiohalobacteraceae</taxon>
        <taxon>Thiohalobacter</taxon>
    </lineage>
</organism>
<dbReference type="InterPro" id="IPR001650">
    <property type="entry name" value="Helicase_C-like"/>
</dbReference>
<dbReference type="InterPro" id="IPR027417">
    <property type="entry name" value="P-loop_NTPase"/>
</dbReference>
<evidence type="ECO:0000259" key="3">
    <source>
        <dbReference type="PROSITE" id="PS51192"/>
    </source>
</evidence>